<dbReference type="GO" id="GO:0005783">
    <property type="term" value="C:endoplasmic reticulum"/>
    <property type="evidence" value="ECO:0007669"/>
    <property type="project" value="InterPro"/>
</dbReference>
<gene>
    <name evidence="8" type="ORF">BOTBODRAFT_26780</name>
</gene>
<proteinExistence type="predicted"/>
<keyword evidence="4 6" id="KW-0472">Membrane</keyword>
<dbReference type="FunCoup" id="A0A067MYE1">
    <property type="interactions" value="258"/>
</dbReference>
<feature type="chain" id="PRO_5001646060" description="DUF1682-domain-containing protein" evidence="7">
    <location>
        <begin position="23"/>
        <end position="389"/>
    </location>
</feature>
<evidence type="ECO:0000256" key="1">
    <source>
        <dbReference type="ARBA" id="ARBA00004167"/>
    </source>
</evidence>
<evidence type="ECO:0008006" key="10">
    <source>
        <dbReference type="Google" id="ProtNLM"/>
    </source>
</evidence>
<dbReference type="PANTHER" id="PTHR12883">
    <property type="entry name" value="ADIPOCYTE-SPECIFIC PROTEIN 4-RELATED"/>
    <property type="match status" value="1"/>
</dbReference>
<dbReference type="InterPro" id="IPR012879">
    <property type="entry name" value="CCDC47"/>
</dbReference>
<dbReference type="PANTHER" id="PTHR12883:SF0">
    <property type="entry name" value="PAT COMPLEX SUBUNIT CCDC47"/>
    <property type="match status" value="1"/>
</dbReference>
<evidence type="ECO:0000256" key="4">
    <source>
        <dbReference type="ARBA" id="ARBA00023136"/>
    </source>
</evidence>
<dbReference type="EMBL" id="KL198017">
    <property type="protein sequence ID" value="KDQ20763.1"/>
    <property type="molecule type" value="Genomic_DNA"/>
</dbReference>
<keyword evidence="7" id="KW-0732">Signal</keyword>
<dbReference type="GO" id="GO:0032469">
    <property type="term" value="P:endoplasmic reticulum calcium ion homeostasis"/>
    <property type="evidence" value="ECO:0007669"/>
    <property type="project" value="InterPro"/>
</dbReference>
<dbReference type="GO" id="GO:0016020">
    <property type="term" value="C:membrane"/>
    <property type="evidence" value="ECO:0007669"/>
    <property type="project" value="UniProtKB-SubCell"/>
</dbReference>
<evidence type="ECO:0000256" key="6">
    <source>
        <dbReference type="SAM" id="Phobius"/>
    </source>
</evidence>
<evidence type="ECO:0000313" key="8">
    <source>
        <dbReference type="EMBL" id="KDQ20763.1"/>
    </source>
</evidence>
<accession>A0A067MYE1</accession>
<keyword evidence="2 6" id="KW-0812">Transmembrane</keyword>
<dbReference type="GO" id="GO:0005509">
    <property type="term" value="F:calcium ion binding"/>
    <property type="evidence" value="ECO:0007669"/>
    <property type="project" value="InterPro"/>
</dbReference>
<feature type="region of interest" description="Disordered" evidence="5">
    <location>
        <begin position="341"/>
        <end position="389"/>
    </location>
</feature>
<feature type="compositionally biased region" description="Basic residues" evidence="5">
    <location>
        <begin position="377"/>
        <end position="389"/>
    </location>
</feature>
<dbReference type="Pfam" id="PF07946">
    <property type="entry name" value="CCDC47"/>
    <property type="match status" value="1"/>
</dbReference>
<keyword evidence="9" id="KW-1185">Reference proteome</keyword>
<evidence type="ECO:0000256" key="5">
    <source>
        <dbReference type="SAM" id="MobiDB-lite"/>
    </source>
</evidence>
<feature type="transmembrane region" description="Helical" evidence="6">
    <location>
        <begin position="57"/>
        <end position="75"/>
    </location>
</feature>
<evidence type="ECO:0000256" key="3">
    <source>
        <dbReference type="ARBA" id="ARBA00022989"/>
    </source>
</evidence>
<dbReference type="STRING" id="930990.A0A067MYE1"/>
<comment type="subcellular location">
    <subcellularLocation>
        <location evidence="1">Membrane</location>
        <topology evidence="1">Single-pass membrane protein</topology>
    </subcellularLocation>
</comment>
<dbReference type="AlphaFoldDB" id="A0A067MYE1"/>
<evidence type="ECO:0000313" key="9">
    <source>
        <dbReference type="Proteomes" id="UP000027195"/>
    </source>
</evidence>
<keyword evidence="3 6" id="KW-1133">Transmembrane helix</keyword>
<sequence>MVTLPSAAALVLPVLLAAPASAALDVLKLLSPSALDFPTENYDGFQLRWKNLVFRPALFKFEGFLLLAILAYFLVSRLGHESNSRRVSKWLEAHRSVYETQFSKPFGATPIVADGSSDFSVFSTGRRGLYALHTVFTLLPRQDIFQLIFEYAWTLVQLDYKPQDEILLDFKLRPSAAPSFVWGVVAKDEMRPLRGTRWDLTFTRTSENAAVDSTLSVMSEYADLTDTIIGSPQTAAFFKLLKDPAVLAVFRSLIITDQPEERPESGPIPADRKERRVLLRLTSPTSSQLDASVQFVKSVFGFVDLLDGKLGLRPETVKKLEKTRKDLDDELTKEALAEKKQELEEEKRAAKRKAEEERVSKLSAAEQQKYQQNQAKKAMRKAQGKIARK</sequence>
<dbReference type="OrthoDB" id="10039147at2759"/>
<dbReference type="HOGENOM" id="CLU_042570_1_0_1"/>
<dbReference type="InParanoid" id="A0A067MYE1"/>
<reference evidence="9" key="1">
    <citation type="journal article" date="2014" name="Proc. Natl. Acad. Sci. U.S.A.">
        <title>Extensive sampling of basidiomycete genomes demonstrates inadequacy of the white-rot/brown-rot paradigm for wood decay fungi.</title>
        <authorList>
            <person name="Riley R."/>
            <person name="Salamov A.A."/>
            <person name="Brown D.W."/>
            <person name="Nagy L.G."/>
            <person name="Floudas D."/>
            <person name="Held B.W."/>
            <person name="Levasseur A."/>
            <person name="Lombard V."/>
            <person name="Morin E."/>
            <person name="Otillar R."/>
            <person name="Lindquist E.A."/>
            <person name="Sun H."/>
            <person name="LaButti K.M."/>
            <person name="Schmutz J."/>
            <person name="Jabbour D."/>
            <person name="Luo H."/>
            <person name="Baker S.E."/>
            <person name="Pisabarro A.G."/>
            <person name="Walton J.D."/>
            <person name="Blanchette R.A."/>
            <person name="Henrissat B."/>
            <person name="Martin F."/>
            <person name="Cullen D."/>
            <person name="Hibbett D.S."/>
            <person name="Grigoriev I.V."/>
        </authorList>
    </citation>
    <scope>NUCLEOTIDE SEQUENCE [LARGE SCALE GENOMIC DNA]</scope>
    <source>
        <strain evidence="9">FD-172 SS1</strain>
    </source>
</reference>
<name>A0A067MYE1_BOTB1</name>
<feature type="signal peptide" evidence="7">
    <location>
        <begin position="1"/>
        <end position="22"/>
    </location>
</feature>
<feature type="compositionally biased region" description="Basic and acidic residues" evidence="5">
    <location>
        <begin position="341"/>
        <end position="360"/>
    </location>
</feature>
<evidence type="ECO:0000256" key="7">
    <source>
        <dbReference type="SAM" id="SignalP"/>
    </source>
</evidence>
<dbReference type="Proteomes" id="UP000027195">
    <property type="component" value="Unassembled WGS sequence"/>
</dbReference>
<organism evidence="8 9">
    <name type="scientific">Botryobasidium botryosum (strain FD-172 SS1)</name>
    <dbReference type="NCBI Taxonomy" id="930990"/>
    <lineage>
        <taxon>Eukaryota</taxon>
        <taxon>Fungi</taxon>
        <taxon>Dikarya</taxon>
        <taxon>Basidiomycota</taxon>
        <taxon>Agaricomycotina</taxon>
        <taxon>Agaricomycetes</taxon>
        <taxon>Cantharellales</taxon>
        <taxon>Botryobasidiaceae</taxon>
        <taxon>Botryobasidium</taxon>
    </lineage>
</organism>
<protein>
    <recommendedName>
        <fullName evidence="10">DUF1682-domain-containing protein</fullName>
    </recommendedName>
</protein>
<feature type="compositionally biased region" description="Low complexity" evidence="5">
    <location>
        <begin position="364"/>
        <end position="376"/>
    </location>
</feature>
<evidence type="ECO:0000256" key="2">
    <source>
        <dbReference type="ARBA" id="ARBA00022692"/>
    </source>
</evidence>